<dbReference type="EMBL" id="UGLW01000003">
    <property type="protein sequence ID" value="STV03898.1"/>
    <property type="molecule type" value="Genomic_DNA"/>
</dbReference>
<proteinExistence type="predicted"/>
<name>A0A378AA80_KLEPO</name>
<evidence type="ECO:0000313" key="2">
    <source>
        <dbReference type="Proteomes" id="UP000254487"/>
    </source>
</evidence>
<reference evidence="1 2" key="1">
    <citation type="submission" date="2018-06" db="EMBL/GenBank/DDBJ databases">
        <authorList>
            <consortium name="Pathogen Informatics"/>
            <person name="Doyle S."/>
        </authorList>
    </citation>
    <scope>NUCLEOTIDE SEQUENCE [LARGE SCALE GENOMIC DNA]</scope>
    <source>
        <strain evidence="1 2">NCTC10313</strain>
    </source>
</reference>
<sequence>MGFKIGAHRLDELDHILRDGPRALHFNAGDRVIQAQHGGMQRLASNLRSAVMNSSDAPLRRTRPAAIDLVTHQRMGDMRHMHADLMCTTGFQTQTQAGMDAEMFHNSVVVTAGLPIGCTAIWVRLVG</sequence>
<evidence type="ECO:0000313" key="1">
    <source>
        <dbReference type="EMBL" id="STV03898.1"/>
    </source>
</evidence>
<accession>A0A378AA80</accession>
<dbReference type="AlphaFoldDB" id="A0A378AA80"/>
<dbReference type="Proteomes" id="UP000254487">
    <property type="component" value="Unassembled WGS sequence"/>
</dbReference>
<organism evidence="1 2">
    <name type="scientific">Klebsiella pneumoniae subsp. ozaenae</name>
    <dbReference type="NCBI Taxonomy" id="574"/>
    <lineage>
        <taxon>Bacteria</taxon>
        <taxon>Pseudomonadati</taxon>
        <taxon>Pseudomonadota</taxon>
        <taxon>Gammaproteobacteria</taxon>
        <taxon>Enterobacterales</taxon>
        <taxon>Enterobacteriaceae</taxon>
        <taxon>Klebsiella/Raoultella group</taxon>
        <taxon>Klebsiella</taxon>
        <taxon>Klebsiella pneumoniae complex</taxon>
    </lineage>
</organism>
<protein>
    <submittedName>
        <fullName evidence="1">Uncharacterized protein</fullName>
    </submittedName>
</protein>
<gene>
    <name evidence="1" type="ORF">NCTC10313_05325</name>
</gene>